<accession>A0A382BAQ8</accession>
<proteinExistence type="predicted"/>
<dbReference type="EMBL" id="UINC01028902">
    <property type="protein sequence ID" value="SVB10724.1"/>
    <property type="molecule type" value="Genomic_DNA"/>
</dbReference>
<organism evidence="1">
    <name type="scientific">marine metagenome</name>
    <dbReference type="NCBI Taxonomy" id="408172"/>
    <lineage>
        <taxon>unclassified sequences</taxon>
        <taxon>metagenomes</taxon>
        <taxon>ecological metagenomes</taxon>
    </lineage>
</organism>
<evidence type="ECO:0000313" key="1">
    <source>
        <dbReference type="EMBL" id="SVB10724.1"/>
    </source>
</evidence>
<gene>
    <name evidence="1" type="ORF">METZ01_LOCUS163578</name>
</gene>
<sequence>MLPYILTDNSLTIVVDGKALTMESSNPSFIEAKRLLSEEKYDELPDLFDTPKAVERFAEGNIKVSDGEVSYKGEVIHNHVVGRILDFMREGLPYKPLTRFVEKLMENPSRRAVNELYAFLEHKSMPLTPDGNFLAYKGVRDDFSDWHSGKFGNKVGDVNEMPRNRVCDNASIGCSDGFHAGSLDYARQYGNGGHLMVVEIDPSDVVSVPNDCDCQKLRTCKYKVVSLFEKKLEEPMCDDYGDYEDWDDDSEDDSAFSDESQAAYNAGYEAAKKDLVKYVKSNSQTRDADGRFSKN</sequence>
<protein>
    <submittedName>
        <fullName evidence="1">Uncharacterized protein</fullName>
    </submittedName>
</protein>
<dbReference type="AlphaFoldDB" id="A0A382BAQ8"/>
<name>A0A382BAQ8_9ZZZZ</name>
<reference evidence="1" key="1">
    <citation type="submission" date="2018-05" db="EMBL/GenBank/DDBJ databases">
        <authorList>
            <person name="Lanie J.A."/>
            <person name="Ng W.-L."/>
            <person name="Kazmierczak K.M."/>
            <person name="Andrzejewski T.M."/>
            <person name="Davidsen T.M."/>
            <person name="Wayne K.J."/>
            <person name="Tettelin H."/>
            <person name="Glass J.I."/>
            <person name="Rusch D."/>
            <person name="Podicherti R."/>
            <person name="Tsui H.-C.T."/>
            <person name="Winkler M.E."/>
        </authorList>
    </citation>
    <scope>NUCLEOTIDE SEQUENCE</scope>
</reference>